<evidence type="ECO:0008006" key="4">
    <source>
        <dbReference type="Google" id="ProtNLM"/>
    </source>
</evidence>
<dbReference type="SUPFAM" id="SSF69318">
    <property type="entry name" value="Integrin alpha N-terminal domain"/>
    <property type="match status" value="1"/>
</dbReference>
<dbReference type="EMBL" id="DRIG01000028">
    <property type="protein sequence ID" value="HEC77976.1"/>
    <property type="molecule type" value="Genomic_DNA"/>
</dbReference>
<dbReference type="Gene3D" id="2.130.10.130">
    <property type="entry name" value="Integrin alpha, N-terminal"/>
    <property type="match status" value="2"/>
</dbReference>
<protein>
    <recommendedName>
        <fullName evidence="4">VCBS repeat-containing protein</fullName>
    </recommendedName>
</protein>
<dbReference type="InterPro" id="IPR013517">
    <property type="entry name" value="FG-GAP"/>
</dbReference>
<evidence type="ECO:0000313" key="3">
    <source>
        <dbReference type="Proteomes" id="UP000885826"/>
    </source>
</evidence>
<reference evidence="2" key="1">
    <citation type="journal article" date="2020" name="mSystems">
        <title>Genome- and Community-Level Interaction Insights into Carbon Utilization and Element Cycling Functions of Hydrothermarchaeota in Hydrothermal Sediment.</title>
        <authorList>
            <person name="Zhou Z."/>
            <person name="Liu Y."/>
            <person name="Xu W."/>
            <person name="Pan J."/>
            <person name="Luo Z.H."/>
            <person name="Li M."/>
        </authorList>
    </citation>
    <scope>NUCLEOTIDE SEQUENCE</scope>
    <source>
        <strain evidence="2">HyVt-388</strain>
    </source>
</reference>
<proteinExistence type="predicted"/>
<dbReference type="AlphaFoldDB" id="A0A9C9ELX7"/>
<keyword evidence="1" id="KW-0732">Signal</keyword>
<evidence type="ECO:0000313" key="2">
    <source>
        <dbReference type="EMBL" id="HEC77976.1"/>
    </source>
</evidence>
<comment type="caution">
    <text evidence="2">The sequence shown here is derived from an EMBL/GenBank/DDBJ whole genome shotgun (WGS) entry which is preliminary data.</text>
</comment>
<evidence type="ECO:0000256" key="1">
    <source>
        <dbReference type="ARBA" id="ARBA00022729"/>
    </source>
</evidence>
<sequence length="557" mass="61258">MTGTKRLKAKGLCIGLLMTLLIPGVLFTIPLEEAPFWQSAIVDEDSRDIALGDMDRDGDLDLAVVSEVSKTAYIYRNDGGTLDTLPSWSPHEVARHLGVAWGDIDNDGYPELAISCYSGLKGLKDILKGKIGQEYPGTQVGGWLYLYKNNNGILDTIAFWKSQDFDGFPAWIGFGDVHGDGYLDLAVATFFGISRIFYNQNGVLDTLPGWSNTDCIYMNVGSWGDVDDDGDLDLALGPDHASYLYYNNNGNLEQTASWKGLHDWITGGMAWADISGNNYLDLACGNGEIVKEPNIVFSNIDGNLDTSYSWKSADASATWRIAFADVDNDGDMDLAMANGCYNIIEKNVVYANQDTILDTLPTWYSQDECLSFGIAWGDIDMDGLQSGVDSIDGDGTRKLFYLKHWPYHSIQEIIVNGNPVPLSDYCFDISSGWVSLKNAPPSGTKNLVVKYKYSIDLDLLIGNEDASDVMYRNTTIGIAERPNSKSVKDFSLQIYPNPFSKKTEIRWTSGTGHSALGESAITNDQYPMTISIYNVSGRLIKSFSLFTPHSSLISSVS</sequence>
<name>A0A9C9ELX7_UNCW3</name>
<dbReference type="InterPro" id="IPR028994">
    <property type="entry name" value="Integrin_alpha_N"/>
</dbReference>
<dbReference type="PANTHER" id="PTHR46580:SF4">
    <property type="entry name" value="ATP_GTP-BINDING PROTEIN"/>
    <property type="match status" value="1"/>
</dbReference>
<feature type="non-terminal residue" evidence="2">
    <location>
        <position position="557"/>
    </location>
</feature>
<organism evidence="2 3">
    <name type="scientific">candidate division WOR-3 bacterium</name>
    <dbReference type="NCBI Taxonomy" id="2052148"/>
    <lineage>
        <taxon>Bacteria</taxon>
        <taxon>Bacteria division WOR-3</taxon>
    </lineage>
</organism>
<dbReference type="Pfam" id="PF13517">
    <property type="entry name" value="FG-GAP_3"/>
    <property type="match status" value="2"/>
</dbReference>
<accession>A0A9C9ELX7</accession>
<dbReference type="PANTHER" id="PTHR46580">
    <property type="entry name" value="SENSOR KINASE-RELATED"/>
    <property type="match status" value="1"/>
</dbReference>
<dbReference type="Proteomes" id="UP000885826">
    <property type="component" value="Unassembled WGS sequence"/>
</dbReference>
<gene>
    <name evidence="2" type="ORF">ENI34_02395</name>
</gene>